<sequence length="180" mass="19608">MNKRAELLRAIVEHLQEHGVADLSLAPLAQRLGTSKRMLLYYFEGRGALLSEALAASRPNVTEIFDDVQDREGLRSAVEALWHAITKGNQHRSIRMLLQVLSLATTQPETYGSFAVTAVHAMTEPIASAFERVGFPPGEAAARATLVVSGLRGLCQDLLVTDDRDRVETAAERLLDSATG</sequence>
<dbReference type="AlphaFoldDB" id="A0A4D4KRX8"/>
<name>A0A4D4KRX8_STRVO</name>
<gene>
    <name evidence="6" type="ORF">SVIO_002690</name>
</gene>
<comment type="caution">
    <text evidence="6">The sequence shown here is derived from an EMBL/GenBank/DDBJ whole genome shotgun (WGS) entry which is preliminary data.</text>
</comment>
<evidence type="ECO:0000313" key="6">
    <source>
        <dbReference type="EMBL" id="GDY49646.1"/>
    </source>
</evidence>
<dbReference type="SUPFAM" id="SSF46689">
    <property type="entry name" value="Homeodomain-like"/>
    <property type="match status" value="1"/>
</dbReference>
<dbReference type="GO" id="GO:0003700">
    <property type="term" value="F:DNA-binding transcription factor activity"/>
    <property type="evidence" value="ECO:0007669"/>
    <property type="project" value="TreeGrafter"/>
</dbReference>
<evidence type="ECO:0000259" key="5">
    <source>
        <dbReference type="PROSITE" id="PS50977"/>
    </source>
</evidence>
<proteinExistence type="predicted"/>
<evidence type="ECO:0000256" key="2">
    <source>
        <dbReference type="ARBA" id="ARBA00023125"/>
    </source>
</evidence>
<evidence type="ECO:0000256" key="1">
    <source>
        <dbReference type="ARBA" id="ARBA00023015"/>
    </source>
</evidence>
<organism evidence="6 7">
    <name type="scientific">Streptomyces violaceusniger</name>
    <dbReference type="NCBI Taxonomy" id="68280"/>
    <lineage>
        <taxon>Bacteria</taxon>
        <taxon>Bacillati</taxon>
        <taxon>Actinomycetota</taxon>
        <taxon>Actinomycetes</taxon>
        <taxon>Kitasatosporales</taxon>
        <taxon>Streptomycetaceae</taxon>
        <taxon>Streptomyces</taxon>
        <taxon>Streptomyces violaceusniger group</taxon>
    </lineage>
</organism>
<dbReference type="Proteomes" id="UP000301309">
    <property type="component" value="Unassembled WGS sequence"/>
</dbReference>
<dbReference type="InterPro" id="IPR050109">
    <property type="entry name" value="HTH-type_TetR-like_transc_reg"/>
</dbReference>
<reference evidence="6 7" key="1">
    <citation type="journal article" date="2020" name="Int. J. Syst. Evol. Microbiol.">
        <title>Reclassification of Streptomyces castelarensis and Streptomyces sporoclivatus as later heterotypic synonyms of Streptomyces antimycoticus.</title>
        <authorList>
            <person name="Komaki H."/>
            <person name="Tamura T."/>
        </authorList>
    </citation>
    <scope>NUCLEOTIDE SEQUENCE [LARGE SCALE GENOMIC DNA]</scope>
    <source>
        <strain evidence="6 7">NBRC 13459</strain>
    </source>
</reference>
<keyword evidence="7" id="KW-1185">Reference proteome</keyword>
<dbReference type="PANTHER" id="PTHR30055">
    <property type="entry name" value="HTH-TYPE TRANSCRIPTIONAL REGULATOR RUTR"/>
    <property type="match status" value="1"/>
</dbReference>
<dbReference type="PROSITE" id="PS50977">
    <property type="entry name" value="HTH_TETR_2"/>
    <property type="match status" value="1"/>
</dbReference>
<evidence type="ECO:0000256" key="4">
    <source>
        <dbReference type="PROSITE-ProRule" id="PRU00335"/>
    </source>
</evidence>
<accession>A0A4D4KRX8</accession>
<dbReference type="InterPro" id="IPR009057">
    <property type="entry name" value="Homeodomain-like_sf"/>
</dbReference>
<dbReference type="InterPro" id="IPR001647">
    <property type="entry name" value="HTH_TetR"/>
</dbReference>
<dbReference type="Gene3D" id="1.10.357.10">
    <property type="entry name" value="Tetracycline Repressor, domain 2"/>
    <property type="match status" value="1"/>
</dbReference>
<dbReference type="EMBL" id="BJHW01000001">
    <property type="protein sequence ID" value="GDY49646.1"/>
    <property type="molecule type" value="Genomic_DNA"/>
</dbReference>
<evidence type="ECO:0000313" key="7">
    <source>
        <dbReference type="Proteomes" id="UP000301309"/>
    </source>
</evidence>
<keyword evidence="2 4" id="KW-0238">DNA-binding</keyword>
<keyword evidence="3" id="KW-0804">Transcription</keyword>
<protein>
    <recommendedName>
        <fullName evidence="5">HTH tetR-type domain-containing protein</fullName>
    </recommendedName>
</protein>
<keyword evidence="1" id="KW-0805">Transcription regulation</keyword>
<feature type="DNA-binding region" description="H-T-H motif" evidence="4">
    <location>
        <begin position="24"/>
        <end position="43"/>
    </location>
</feature>
<feature type="domain" description="HTH tetR-type" evidence="5">
    <location>
        <begin position="1"/>
        <end position="61"/>
    </location>
</feature>
<dbReference type="PANTHER" id="PTHR30055:SF234">
    <property type="entry name" value="HTH-TYPE TRANSCRIPTIONAL REGULATOR BETI"/>
    <property type="match status" value="1"/>
</dbReference>
<dbReference type="Pfam" id="PF00440">
    <property type="entry name" value="TetR_N"/>
    <property type="match status" value="1"/>
</dbReference>
<evidence type="ECO:0000256" key="3">
    <source>
        <dbReference type="ARBA" id="ARBA00023163"/>
    </source>
</evidence>
<dbReference type="GO" id="GO:0000976">
    <property type="term" value="F:transcription cis-regulatory region binding"/>
    <property type="evidence" value="ECO:0007669"/>
    <property type="project" value="TreeGrafter"/>
</dbReference>